<name>A0A086A8L7_9FLAO</name>
<comment type="caution">
    <text evidence="2">The sequence shown here is derived from an EMBL/GenBank/DDBJ whole genome shotgun (WGS) entry which is preliminary data.</text>
</comment>
<dbReference type="PROSITE" id="PS51257">
    <property type="entry name" value="PROKAR_LIPOPROTEIN"/>
    <property type="match status" value="1"/>
</dbReference>
<evidence type="ECO:0000256" key="1">
    <source>
        <dbReference type="SAM" id="SignalP"/>
    </source>
</evidence>
<reference evidence="2 3" key="1">
    <citation type="submission" date="2014-07" db="EMBL/GenBank/DDBJ databases">
        <title>Genome of Chryseobacterium soli DSM 19298.</title>
        <authorList>
            <person name="Stropko S.J."/>
            <person name="Pipes S.E."/>
            <person name="Newman J."/>
        </authorList>
    </citation>
    <scope>NUCLEOTIDE SEQUENCE [LARGE SCALE GENOMIC DNA]</scope>
    <source>
        <strain evidence="2 3">DSM 19298</strain>
    </source>
</reference>
<protein>
    <recommendedName>
        <fullName evidence="4">DUF3887 domain-containing protein</fullName>
    </recommendedName>
</protein>
<dbReference type="EMBL" id="JPRH01000003">
    <property type="protein sequence ID" value="KFF13031.1"/>
    <property type="molecule type" value="Genomic_DNA"/>
</dbReference>
<feature type="signal peptide" evidence="1">
    <location>
        <begin position="1"/>
        <end position="22"/>
    </location>
</feature>
<accession>A0A086A8L7</accession>
<evidence type="ECO:0000313" key="3">
    <source>
        <dbReference type="Proteomes" id="UP000028705"/>
    </source>
</evidence>
<evidence type="ECO:0008006" key="4">
    <source>
        <dbReference type="Google" id="ProtNLM"/>
    </source>
</evidence>
<dbReference type="AlphaFoldDB" id="A0A086A8L7"/>
<feature type="chain" id="PRO_5001802251" description="DUF3887 domain-containing protein" evidence="1">
    <location>
        <begin position="23"/>
        <end position="133"/>
    </location>
</feature>
<gene>
    <name evidence="2" type="ORF">IW15_09670</name>
</gene>
<sequence length="133" mass="15163">MMKNFKTLMLFALTLFMFGCRTELTNDAETNLTQSDFRKIIKLKDASAFKNYLKEIKNNPSHTYSKNEDIFSSLSDEAIVTVISQHNVTSYSTVIKHLDRSSDVLVYSVDNENKSIGFTAQYKPAGLNKKLSY</sequence>
<dbReference type="STRING" id="445961.IW15_09670"/>
<keyword evidence="1" id="KW-0732">Signal</keyword>
<evidence type="ECO:0000313" key="2">
    <source>
        <dbReference type="EMBL" id="KFF13031.1"/>
    </source>
</evidence>
<dbReference type="Proteomes" id="UP000028705">
    <property type="component" value="Unassembled WGS sequence"/>
</dbReference>
<proteinExistence type="predicted"/>
<keyword evidence="3" id="KW-1185">Reference proteome</keyword>
<organism evidence="2 3">
    <name type="scientific">Chryseobacterium soli</name>
    <dbReference type="NCBI Taxonomy" id="445961"/>
    <lineage>
        <taxon>Bacteria</taxon>
        <taxon>Pseudomonadati</taxon>
        <taxon>Bacteroidota</taxon>
        <taxon>Flavobacteriia</taxon>
        <taxon>Flavobacteriales</taxon>
        <taxon>Weeksellaceae</taxon>
        <taxon>Chryseobacterium group</taxon>
        <taxon>Chryseobacterium</taxon>
    </lineage>
</organism>